<keyword evidence="6 7" id="KW-0012">Acyltransferase</keyword>
<reference evidence="10" key="2">
    <citation type="submission" date="2021-04" db="EMBL/GenBank/DDBJ databases">
        <authorList>
            <person name="Podell S."/>
        </authorList>
    </citation>
    <scope>NUCLEOTIDE SEQUENCE</scope>
    <source>
        <strain evidence="10">Hildebrandi</strain>
    </source>
</reference>
<dbReference type="PANTHER" id="PTHR22883:SF445">
    <property type="entry name" value="PALMITOYLTRANSFERASE"/>
    <property type="match status" value="1"/>
</dbReference>
<dbReference type="GO" id="GO:0005794">
    <property type="term" value="C:Golgi apparatus"/>
    <property type="evidence" value="ECO:0007669"/>
    <property type="project" value="TreeGrafter"/>
</dbReference>
<gene>
    <name evidence="10" type="ORF">IV203_024969</name>
</gene>
<evidence type="ECO:0000259" key="9">
    <source>
        <dbReference type="Pfam" id="PF01529"/>
    </source>
</evidence>
<feature type="transmembrane region" description="Helical" evidence="7">
    <location>
        <begin position="74"/>
        <end position="95"/>
    </location>
</feature>
<keyword evidence="11" id="KW-1185">Reference proteome</keyword>
<protein>
    <recommendedName>
        <fullName evidence="7">Palmitoyltransferase</fullName>
        <ecNumber evidence="7">2.3.1.225</ecNumber>
    </recommendedName>
</protein>
<evidence type="ECO:0000256" key="1">
    <source>
        <dbReference type="ARBA" id="ARBA00004141"/>
    </source>
</evidence>
<keyword evidence="4 7" id="KW-1133">Transmembrane helix</keyword>
<dbReference type="InterPro" id="IPR039859">
    <property type="entry name" value="PFA4/ZDH16/20/ERF2-like"/>
</dbReference>
<dbReference type="GO" id="GO:0006612">
    <property type="term" value="P:protein targeting to membrane"/>
    <property type="evidence" value="ECO:0007669"/>
    <property type="project" value="TreeGrafter"/>
</dbReference>
<evidence type="ECO:0000256" key="4">
    <source>
        <dbReference type="ARBA" id="ARBA00022989"/>
    </source>
</evidence>
<evidence type="ECO:0000256" key="7">
    <source>
        <dbReference type="RuleBase" id="RU079119"/>
    </source>
</evidence>
<feature type="region of interest" description="Disordered" evidence="8">
    <location>
        <begin position="320"/>
        <end position="378"/>
    </location>
</feature>
<comment type="domain">
    <text evidence="7">The DHHC domain is required for palmitoyltransferase activity.</text>
</comment>
<dbReference type="InterPro" id="IPR001594">
    <property type="entry name" value="Palmitoyltrfase_DHHC"/>
</dbReference>
<dbReference type="PANTHER" id="PTHR22883">
    <property type="entry name" value="ZINC FINGER DHHC DOMAIN CONTAINING PROTEIN"/>
    <property type="match status" value="1"/>
</dbReference>
<sequence>MFAMSSTSLTCLLVVYVGLCCAIMYFCLLADPYENRLAMLLQVTLPQKVWNRMLSIFGKDRMNIVQHMLDRSLVLVYFIVVGGSWSVVFWYLYPWLLFESSTNVSNVHAYLGVIVFLACFVTWGIANASHPGKITASNFVRYDHYPYDSLLFLPHKRCDTTHLPKIPRSKFDRIKYHCIVPRYDHFCGWTYNTYGEENYRWFLLFLLQHVAMCAYGTYVAYRLFHDEIQQKRLYQLTFFDRVSGETVPSSHIIVLQYMFARRPLECSVLCIMAVMGIALACFFGYHIYLTSVGQTTNENGKWADIRDWYKRQRRKYQQAVKEGKVSTAATTKTTTTSPDSTGASSIEAPPIIRNDDDVDVTCTPGQQQQKQQQQPMSSSTIIDTENLDLIDPGPVPKNKYDRGWMENWREVIFPLSLRKDAASLGGYTKIPLLPQQKQNQQKQQGTAIPAHVKQQQQQPKPKTAAPSTPKSKPKAT</sequence>
<keyword evidence="3 7" id="KW-0812">Transmembrane</keyword>
<dbReference type="GO" id="GO:0016020">
    <property type="term" value="C:membrane"/>
    <property type="evidence" value="ECO:0007669"/>
    <property type="project" value="UniProtKB-SubCell"/>
</dbReference>
<evidence type="ECO:0000256" key="6">
    <source>
        <dbReference type="ARBA" id="ARBA00023315"/>
    </source>
</evidence>
<keyword evidence="5 7" id="KW-0472">Membrane</keyword>
<organism evidence="10 11">
    <name type="scientific">Nitzschia inconspicua</name>
    <dbReference type="NCBI Taxonomy" id="303405"/>
    <lineage>
        <taxon>Eukaryota</taxon>
        <taxon>Sar</taxon>
        <taxon>Stramenopiles</taxon>
        <taxon>Ochrophyta</taxon>
        <taxon>Bacillariophyta</taxon>
        <taxon>Bacillariophyceae</taxon>
        <taxon>Bacillariophycidae</taxon>
        <taxon>Bacillariales</taxon>
        <taxon>Bacillariaceae</taxon>
        <taxon>Nitzschia</taxon>
    </lineage>
</organism>
<keyword evidence="2 7" id="KW-0808">Transferase</keyword>
<feature type="compositionally biased region" description="Low complexity" evidence="8">
    <location>
        <begin position="435"/>
        <end position="444"/>
    </location>
</feature>
<feature type="compositionally biased region" description="Low complexity" evidence="8">
    <location>
        <begin position="453"/>
        <end position="470"/>
    </location>
</feature>
<dbReference type="PROSITE" id="PS50216">
    <property type="entry name" value="DHHC"/>
    <property type="match status" value="1"/>
</dbReference>
<feature type="region of interest" description="Disordered" evidence="8">
    <location>
        <begin position="433"/>
        <end position="476"/>
    </location>
</feature>
<evidence type="ECO:0000313" key="11">
    <source>
        <dbReference type="Proteomes" id="UP000693970"/>
    </source>
</evidence>
<evidence type="ECO:0000256" key="5">
    <source>
        <dbReference type="ARBA" id="ARBA00023136"/>
    </source>
</evidence>
<evidence type="ECO:0000256" key="3">
    <source>
        <dbReference type="ARBA" id="ARBA00022692"/>
    </source>
</evidence>
<dbReference type="Pfam" id="PF01529">
    <property type="entry name" value="DHHC"/>
    <property type="match status" value="1"/>
</dbReference>
<evidence type="ECO:0000256" key="2">
    <source>
        <dbReference type="ARBA" id="ARBA00022679"/>
    </source>
</evidence>
<feature type="transmembrane region" description="Helical" evidence="7">
    <location>
        <begin position="12"/>
        <end position="33"/>
    </location>
</feature>
<feature type="transmembrane region" description="Helical" evidence="7">
    <location>
        <begin position="107"/>
        <end position="126"/>
    </location>
</feature>
<comment type="caution">
    <text evidence="10">The sequence shown here is derived from an EMBL/GenBank/DDBJ whole genome shotgun (WGS) entry which is preliminary data.</text>
</comment>
<dbReference type="GO" id="GO:0005783">
    <property type="term" value="C:endoplasmic reticulum"/>
    <property type="evidence" value="ECO:0007669"/>
    <property type="project" value="TreeGrafter"/>
</dbReference>
<feature type="domain" description="Palmitoyltransferase DHHC" evidence="9">
    <location>
        <begin position="155"/>
        <end position="302"/>
    </location>
</feature>
<proteinExistence type="inferred from homology"/>
<dbReference type="GO" id="GO:0019706">
    <property type="term" value="F:protein-cysteine S-palmitoyltransferase activity"/>
    <property type="evidence" value="ECO:0007669"/>
    <property type="project" value="UniProtKB-EC"/>
</dbReference>
<feature type="compositionally biased region" description="Low complexity" evidence="8">
    <location>
        <begin position="326"/>
        <end position="345"/>
    </location>
</feature>
<name>A0A9K3K9Y3_9STRA</name>
<reference evidence="10" key="1">
    <citation type="journal article" date="2021" name="Sci. Rep.">
        <title>Diploid genomic architecture of Nitzschia inconspicua, an elite biomass production diatom.</title>
        <authorList>
            <person name="Oliver A."/>
            <person name="Podell S."/>
            <person name="Pinowska A."/>
            <person name="Traller J.C."/>
            <person name="Smith S.R."/>
            <person name="McClure R."/>
            <person name="Beliaev A."/>
            <person name="Bohutskyi P."/>
            <person name="Hill E.A."/>
            <person name="Rabines A."/>
            <person name="Zheng H."/>
            <person name="Allen L.Z."/>
            <person name="Kuo A."/>
            <person name="Grigoriev I.V."/>
            <person name="Allen A.E."/>
            <person name="Hazlebeck D."/>
            <person name="Allen E.E."/>
        </authorList>
    </citation>
    <scope>NUCLEOTIDE SEQUENCE</scope>
    <source>
        <strain evidence="10">Hildebrandi</strain>
    </source>
</reference>
<feature type="transmembrane region" description="Helical" evidence="7">
    <location>
        <begin position="266"/>
        <end position="288"/>
    </location>
</feature>
<dbReference type="OrthoDB" id="5977743at2759"/>
<dbReference type="EMBL" id="JAGRRH010000029">
    <property type="protein sequence ID" value="KAG7339919.1"/>
    <property type="molecule type" value="Genomic_DNA"/>
</dbReference>
<feature type="transmembrane region" description="Helical" evidence="7">
    <location>
        <begin position="201"/>
        <end position="224"/>
    </location>
</feature>
<evidence type="ECO:0000313" key="10">
    <source>
        <dbReference type="EMBL" id="KAG7339919.1"/>
    </source>
</evidence>
<dbReference type="AlphaFoldDB" id="A0A9K3K9Y3"/>
<comment type="catalytic activity">
    <reaction evidence="7">
        <text>L-cysteinyl-[protein] + hexadecanoyl-CoA = S-hexadecanoyl-L-cysteinyl-[protein] + CoA</text>
        <dbReference type="Rhea" id="RHEA:36683"/>
        <dbReference type="Rhea" id="RHEA-COMP:10131"/>
        <dbReference type="Rhea" id="RHEA-COMP:11032"/>
        <dbReference type="ChEBI" id="CHEBI:29950"/>
        <dbReference type="ChEBI" id="CHEBI:57287"/>
        <dbReference type="ChEBI" id="CHEBI:57379"/>
        <dbReference type="ChEBI" id="CHEBI:74151"/>
        <dbReference type="EC" id="2.3.1.225"/>
    </reaction>
</comment>
<evidence type="ECO:0000256" key="8">
    <source>
        <dbReference type="SAM" id="MobiDB-lite"/>
    </source>
</evidence>
<comment type="subcellular location">
    <subcellularLocation>
        <location evidence="1">Membrane</location>
        <topology evidence="1">Multi-pass membrane protein</topology>
    </subcellularLocation>
</comment>
<dbReference type="EC" id="2.3.1.225" evidence="7"/>
<comment type="similarity">
    <text evidence="7">Belongs to the DHHC palmitoyltransferase family.</text>
</comment>
<dbReference type="Proteomes" id="UP000693970">
    <property type="component" value="Unassembled WGS sequence"/>
</dbReference>
<accession>A0A9K3K9Y3</accession>